<protein>
    <submittedName>
        <fullName evidence="2">RdxH</fullName>
    </submittedName>
</protein>
<gene>
    <name evidence="2" type="primary">rdxH</name>
    <name evidence="2" type="ORF">So717_28820</name>
</gene>
<organism evidence="2 3">
    <name type="scientific">Roseobacter cerasinus</name>
    <dbReference type="NCBI Taxonomy" id="2602289"/>
    <lineage>
        <taxon>Bacteria</taxon>
        <taxon>Pseudomonadati</taxon>
        <taxon>Pseudomonadota</taxon>
        <taxon>Alphaproteobacteria</taxon>
        <taxon>Rhodobacterales</taxon>
        <taxon>Roseobacteraceae</taxon>
        <taxon>Roseobacter</taxon>
    </lineage>
</organism>
<dbReference type="AlphaFoldDB" id="A0A640VSX2"/>
<evidence type="ECO:0000313" key="2">
    <source>
        <dbReference type="EMBL" id="GFE51129.1"/>
    </source>
</evidence>
<dbReference type="Proteomes" id="UP000436522">
    <property type="component" value="Unassembled WGS sequence"/>
</dbReference>
<proteinExistence type="predicted"/>
<feature type="transmembrane region" description="Helical" evidence="1">
    <location>
        <begin position="12"/>
        <end position="33"/>
    </location>
</feature>
<dbReference type="OrthoDB" id="1495896at2"/>
<dbReference type="Pfam" id="PF05751">
    <property type="entry name" value="FixH"/>
    <property type="match status" value="1"/>
</dbReference>
<evidence type="ECO:0000313" key="3">
    <source>
        <dbReference type="Proteomes" id="UP000436522"/>
    </source>
</evidence>
<keyword evidence="1" id="KW-1133">Transmembrane helix</keyword>
<dbReference type="InterPro" id="IPR018037">
    <property type="entry name" value="FixH_proteobacterial"/>
</dbReference>
<comment type="caution">
    <text evidence="2">The sequence shown here is derived from an EMBL/GenBank/DDBJ whole genome shotgun (WGS) entry which is preliminary data.</text>
</comment>
<name>A0A640VSX2_9RHOB</name>
<dbReference type="EMBL" id="BLIV01000005">
    <property type="protein sequence ID" value="GFE51129.1"/>
    <property type="molecule type" value="Genomic_DNA"/>
</dbReference>
<dbReference type="RefSeq" id="WP_159978526.1">
    <property type="nucleotide sequence ID" value="NZ_BLIV01000005.1"/>
</dbReference>
<dbReference type="PIRSF" id="PIRSF011386">
    <property type="entry name" value="FixH"/>
    <property type="match status" value="1"/>
</dbReference>
<keyword evidence="1" id="KW-0812">Transmembrane</keyword>
<evidence type="ECO:0000256" key="1">
    <source>
        <dbReference type="SAM" id="Phobius"/>
    </source>
</evidence>
<sequence>MTTASKQLTGRHVALIFVSAFTVIIGVNLTLAYKALSTFPGLEVKNSYVASQHFDENRTAQQALGWSVLAQARGDQVVLSITDRAGQPVQVAELDATLGRATHVRDDQAPEFVFDGAAYVAPAVLTPGNWNLRMKAVAADGTVFQQRVILHVPRGAT</sequence>
<accession>A0A640VSX2</accession>
<keyword evidence="1" id="KW-0472">Membrane</keyword>
<keyword evidence="3" id="KW-1185">Reference proteome</keyword>
<dbReference type="InterPro" id="IPR008620">
    <property type="entry name" value="FixH"/>
</dbReference>
<reference evidence="2 3" key="1">
    <citation type="submission" date="2019-12" db="EMBL/GenBank/DDBJ databases">
        <title>Roseobacter cerasinus sp. nov., isolated from seawater around aquaculture.</title>
        <authorList>
            <person name="Muramatsu S."/>
            <person name="Takabe Y."/>
            <person name="Mori K."/>
            <person name="Takaichi S."/>
            <person name="Hanada S."/>
        </authorList>
    </citation>
    <scope>NUCLEOTIDE SEQUENCE [LARGE SCALE GENOMIC DNA]</scope>
    <source>
        <strain evidence="2 3">AI77</strain>
    </source>
</reference>